<feature type="transmembrane region" description="Helical" evidence="1">
    <location>
        <begin position="6"/>
        <end position="27"/>
    </location>
</feature>
<sequence length="94" mass="10212">MFDDFMSADILTTFVGLTTAVTVIVQFTKSIVKKKFGDSSVRFYSFFIALILTLVFKRGSSGIEGIVLAVINAVMITMASTGGYHMLSDPMATK</sequence>
<dbReference type="EMBL" id="VUNQ01000003">
    <property type="protein sequence ID" value="MSU00259.1"/>
    <property type="molecule type" value="Genomic_DNA"/>
</dbReference>
<protein>
    <submittedName>
        <fullName evidence="2">Uncharacterized protein</fullName>
    </submittedName>
</protein>
<keyword evidence="1" id="KW-0472">Membrane</keyword>
<name>A0A6N7XDZ1_9FIRM</name>
<evidence type="ECO:0000313" key="3">
    <source>
        <dbReference type="Proteomes" id="UP000469523"/>
    </source>
</evidence>
<reference evidence="2 3" key="1">
    <citation type="submission" date="2019-09" db="EMBL/GenBank/DDBJ databases">
        <title>In-depth cultivation of the pig gut microbiome towards novel bacterial diversity and tailored functional studies.</title>
        <authorList>
            <person name="Wylensek D."/>
            <person name="Hitch T.C.A."/>
            <person name="Clavel T."/>
        </authorList>
    </citation>
    <scope>NUCLEOTIDE SEQUENCE [LARGE SCALE GENOMIC DNA]</scope>
    <source>
        <strain evidence="2 3">WCA3-693-APC-4?</strain>
    </source>
</reference>
<evidence type="ECO:0000313" key="2">
    <source>
        <dbReference type="EMBL" id="MSU00259.1"/>
    </source>
</evidence>
<organism evidence="2 3">
    <name type="scientific">Tissierella pigra</name>
    <dbReference type="NCBI Taxonomy" id="2607614"/>
    <lineage>
        <taxon>Bacteria</taxon>
        <taxon>Bacillati</taxon>
        <taxon>Bacillota</taxon>
        <taxon>Tissierellia</taxon>
        <taxon>Tissierellales</taxon>
        <taxon>Tissierellaceae</taxon>
        <taxon>Tissierella</taxon>
    </lineage>
</organism>
<dbReference type="RefSeq" id="WP_154438623.1">
    <property type="nucleotide sequence ID" value="NZ_JAHLPJ010000001.1"/>
</dbReference>
<keyword evidence="3" id="KW-1185">Reference proteome</keyword>
<feature type="transmembrane region" description="Helical" evidence="1">
    <location>
        <begin position="62"/>
        <end position="87"/>
    </location>
</feature>
<evidence type="ECO:0000256" key="1">
    <source>
        <dbReference type="SAM" id="Phobius"/>
    </source>
</evidence>
<gene>
    <name evidence="2" type="ORF">FYJ83_02095</name>
</gene>
<proteinExistence type="predicted"/>
<dbReference type="Proteomes" id="UP000469523">
    <property type="component" value="Unassembled WGS sequence"/>
</dbReference>
<keyword evidence="1" id="KW-0812">Transmembrane</keyword>
<keyword evidence="1" id="KW-1133">Transmembrane helix</keyword>
<feature type="transmembrane region" description="Helical" evidence="1">
    <location>
        <begin position="39"/>
        <end position="56"/>
    </location>
</feature>
<dbReference type="AlphaFoldDB" id="A0A6N7XDZ1"/>
<comment type="caution">
    <text evidence="2">The sequence shown here is derived from an EMBL/GenBank/DDBJ whole genome shotgun (WGS) entry which is preliminary data.</text>
</comment>
<accession>A0A6N7XDZ1</accession>